<dbReference type="InterPro" id="IPR017907">
    <property type="entry name" value="Znf_RING_CS"/>
</dbReference>
<dbReference type="InterPro" id="IPR000253">
    <property type="entry name" value="FHA_dom"/>
</dbReference>
<dbReference type="Gene3D" id="3.30.40.10">
    <property type="entry name" value="Zinc/RING finger domain, C3HC4 (zinc finger)"/>
    <property type="match status" value="1"/>
</dbReference>
<feature type="compositionally biased region" description="Low complexity" evidence="7">
    <location>
        <begin position="412"/>
        <end position="424"/>
    </location>
</feature>
<dbReference type="PROSITE" id="PS00518">
    <property type="entry name" value="ZF_RING_1"/>
    <property type="match status" value="1"/>
</dbReference>
<dbReference type="RefSeq" id="XP_050505655.1">
    <property type="nucleotide sequence ID" value="XM_050649698.1"/>
</dbReference>
<feature type="domain" description="CCHC-type" evidence="10">
    <location>
        <begin position="452"/>
        <end position="467"/>
    </location>
</feature>
<dbReference type="GO" id="GO:0004842">
    <property type="term" value="F:ubiquitin-protein transferase activity"/>
    <property type="evidence" value="ECO:0007669"/>
    <property type="project" value="TreeGrafter"/>
</dbReference>
<dbReference type="GeneID" id="114335878"/>
<feature type="compositionally biased region" description="Polar residues" evidence="7">
    <location>
        <begin position="255"/>
        <end position="266"/>
    </location>
</feature>
<dbReference type="GO" id="GO:0003676">
    <property type="term" value="F:nucleic acid binding"/>
    <property type="evidence" value="ECO:0007669"/>
    <property type="project" value="InterPro"/>
</dbReference>
<dbReference type="RefSeq" id="XP_028141963.1">
    <property type="nucleotide sequence ID" value="XM_028286162.1"/>
</dbReference>
<dbReference type="CDD" id="cd00060">
    <property type="entry name" value="FHA"/>
    <property type="match status" value="1"/>
</dbReference>
<dbReference type="GO" id="GO:0008270">
    <property type="term" value="F:zinc ion binding"/>
    <property type="evidence" value="ECO:0007669"/>
    <property type="project" value="UniProtKB-KW"/>
</dbReference>
<dbReference type="Proteomes" id="UP001652700">
    <property type="component" value="Unplaced"/>
</dbReference>
<feature type="compositionally biased region" description="Low complexity" evidence="7">
    <location>
        <begin position="370"/>
        <end position="382"/>
    </location>
</feature>
<evidence type="ECO:0000313" key="11">
    <source>
        <dbReference type="EnsemblMetazoa" id="XP_050505655.1"/>
    </source>
</evidence>
<dbReference type="InParanoid" id="A0A6P7GAU1"/>
<dbReference type="PROSITE" id="PS50158">
    <property type="entry name" value="ZF_CCHC"/>
    <property type="match status" value="1"/>
</dbReference>
<keyword evidence="5" id="KW-0862">Zinc</keyword>
<evidence type="ECO:0000256" key="2">
    <source>
        <dbReference type="ARBA" id="ARBA00017908"/>
    </source>
</evidence>
<reference evidence="11" key="2">
    <citation type="submission" date="2025-05" db="UniProtKB">
        <authorList>
            <consortium name="EnsemblMetazoa"/>
        </authorList>
    </citation>
    <scope>IDENTIFICATION</scope>
</reference>
<organism evidence="13">
    <name type="scientific">Diabrotica virgifera virgifera</name>
    <name type="common">western corn rootworm</name>
    <dbReference type="NCBI Taxonomy" id="50390"/>
    <lineage>
        <taxon>Eukaryota</taxon>
        <taxon>Metazoa</taxon>
        <taxon>Ecdysozoa</taxon>
        <taxon>Arthropoda</taxon>
        <taxon>Hexapoda</taxon>
        <taxon>Insecta</taxon>
        <taxon>Pterygota</taxon>
        <taxon>Neoptera</taxon>
        <taxon>Endopterygota</taxon>
        <taxon>Coleoptera</taxon>
        <taxon>Polyphaga</taxon>
        <taxon>Cucujiformia</taxon>
        <taxon>Chrysomeloidea</taxon>
        <taxon>Chrysomelidae</taxon>
        <taxon>Galerucinae</taxon>
        <taxon>Diabroticina</taxon>
        <taxon>Diabroticites</taxon>
        <taxon>Diabrotica</taxon>
    </lineage>
</organism>
<evidence type="ECO:0000259" key="10">
    <source>
        <dbReference type="PROSITE" id="PS50158"/>
    </source>
</evidence>
<dbReference type="SUPFAM" id="SSF57756">
    <property type="entry name" value="Retrovirus zinc finger-like domains"/>
    <property type="match status" value="1"/>
</dbReference>
<evidence type="ECO:0000256" key="5">
    <source>
        <dbReference type="ARBA" id="ARBA00022833"/>
    </source>
</evidence>
<sequence>MDTGHPLLVNNSDHASIEINQSPFTLGRGLNCNCLITSPLVSREHCSLEKTANGWCVRDKSTNGTYVNQTSIKGVLSDPLKSGDVIQLSCHHKYTFQNGPNDDSISDEQLCRIADTVLETIEVAADTSLSAPPPEPYPVTLQLDVYPDSSVPRPIRHPVSDTFQPSKRLKTINLIPSTSVSTNVIDLTVDNFIEIENRRDPSTSTNVNGESLETITLDDSSIQVISTTVPSATEMVTVETVCSVEVQSSKINNSQTACTSDTNMGQIESHKPESDSNMMSESQMENELQCAICAEMFVKASTLNCSHTFCKFCIDKWKEKQTICPICRTKITSQVPTLVLDNFIEKIIQGSAQDIQDHRRELLNERAQMQKHQQNLLEQQQQPRSDTRRQGRGRRVQVAFDPEPVVMDGDDSSSSSDTTSTESDSGQEDAEFEDNYWNDDWYNNAYYGGYGRCFTCGRRGHWANGCPFR</sequence>
<dbReference type="PANTHER" id="PTHR16079">
    <property type="entry name" value="UBIQUITIN LIGASE PROTEIN CHFR"/>
    <property type="match status" value="1"/>
</dbReference>
<dbReference type="OrthoDB" id="5330228at2759"/>
<dbReference type="KEGG" id="dvv:114335878"/>
<dbReference type="InterPro" id="IPR013083">
    <property type="entry name" value="Znf_RING/FYVE/PHD"/>
</dbReference>
<evidence type="ECO:0000313" key="12">
    <source>
        <dbReference type="Proteomes" id="UP001652700"/>
    </source>
</evidence>
<dbReference type="InterPro" id="IPR008984">
    <property type="entry name" value="SMAD_FHA_dom_sf"/>
</dbReference>
<evidence type="ECO:0000313" key="13">
    <source>
        <dbReference type="RefSeq" id="XP_028141963.1"/>
    </source>
</evidence>
<dbReference type="SUPFAM" id="SSF49879">
    <property type="entry name" value="SMAD/FHA domain"/>
    <property type="match status" value="1"/>
</dbReference>
<dbReference type="PROSITE" id="PS50006">
    <property type="entry name" value="FHA_DOMAIN"/>
    <property type="match status" value="1"/>
</dbReference>
<dbReference type="InterPro" id="IPR036875">
    <property type="entry name" value="Znf_CCHC_sf"/>
</dbReference>
<name>A0A6P7GAU1_DIAVI</name>
<keyword evidence="3" id="KW-0479">Metal-binding</keyword>
<proteinExistence type="inferred from homology"/>
<dbReference type="InterPro" id="IPR052256">
    <property type="entry name" value="E3_ubiquitin-ligase_CHFR"/>
</dbReference>
<dbReference type="GO" id="GO:0005634">
    <property type="term" value="C:nucleus"/>
    <property type="evidence" value="ECO:0007669"/>
    <property type="project" value="TreeGrafter"/>
</dbReference>
<evidence type="ECO:0000256" key="4">
    <source>
        <dbReference type="ARBA" id="ARBA00022771"/>
    </source>
</evidence>
<comment type="similarity">
    <text evidence="1">Belongs to the CHFR family.</text>
</comment>
<dbReference type="GO" id="GO:0016567">
    <property type="term" value="P:protein ubiquitination"/>
    <property type="evidence" value="ECO:0007669"/>
    <property type="project" value="TreeGrafter"/>
</dbReference>
<dbReference type="PANTHER" id="PTHR16079:SF4">
    <property type="entry name" value="E3 UBIQUITIN-PROTEIN LIGASE CHFR"/>
    <property type="match status" value="1"/>
</dbReference>
<evidence type="ECO:0000256" key="3">
    <source>
        <dbReference type="ARBA" id="ARBA00022723"/>
    </source>
</evidence>
<dbReference type="GO" id="GO:0006511">
    <property type="term" value="P:ubiquitin-dependent protein catabolic process"/>
    <property type="evidence" value="ECO:0007669"/>
    <property type="project" value="TreeGrafter"/>
</dbReference>
<evidence type="ECO:0000259" key="8">
    <source>
        <dbReference type="PROSITE" id="PS50006"/>
    </source>
</evidence>
<dbReference type="EnsemblMetazoa" id="XM_050649698.1">
    <property type="protein sequence ID" value="XP_050505655.1"/>
    <property type="gene ID" value="LOC114335878"/>
</dbReference>
<feature type="region of interest" description="Disordered" evidence="7">
    <location>
        <begin position="255"/>
        <end position="278"/>
    </location>
</feature>
<dbReference type="AlphaFoldDB" id="A0A6P7GAU1"/>
<dbReference type="SMART" id="SM00184">
    <property type="entry name" value="RING"/>
    <property type="match status" value="1"/>
</dbReference>
<gene>
    <name evidence="13" type="primary">LOC114335878</name>
</gene>
<dbReference type="SUPFAM" id="SSF57850">
    <property type="entry name" value="RING/U-box"/>
    <property type="match status" value="1"/>
</dbReference>
<keyword evidence="12" id="KW-1185">Reference proteome</keyword>
<dbReference type="Pfam" id="PF00498">
    <property type="entry name" value="FHA"/>
    <property type="match status" value="1"/>
</dbReference>
<protein>
    <recommendedName>
        <fullName evidence="2">E3 ubiquitin-protein ligase CHFR</fullName>
    </recommendedName>
</protein>
<evidence type="ECO:0000259" key="9">
    <source>
        <dbReference type="PROSITE" id="PS50089"/>
    </source>
</evidence>
<dbReference type="Pfam" id="PF13639">
    <property type="entry name" value="zf-RING_2"/>
    <property type="match status" value="1"/>
</dbReference>
<feature type="region of interest" description="Disordered" evidence="7">
    <location>
        <begin position="369"/>
        <end position="432"/>
    </location>
</feature>
<dbReference type="SMART" id="SM00240">
    <property type="entry name" value="FHA"/>
    <property type="match status" value="1"/>
</dbReference>
<dbReference type="Gene3D" id="2.60.200.20">
    <property type="match status" value="1"/>
</dbReference>
<feature type="domain" description="RING-type" evidence="9">
    <location>
        <begin position="290"/>
        <end position="328"/>
    </location>
</feature>
<accession>A0A6P7GAU1</accession>
<dbReference type="InterPro" id="IPR001841">
    <property type="entry name" value="Znf_RING"/>
</dbReference>
<keyword evidence="4 6" id="KW-0863">Zinc-finger</keyword>
<reference evidence="13" key="1">
    <citation type="submission" date="2025-04" db="UniProtKB">
        <authorList>
            <consortium name="RefSeq"/>
        </authorList>
    </citation>
    <scope>IDENTIFICATION</scope>
    <source>
        <tissue evidence="13">Whole insect</tissue>
    </source>
</reference>
<evidence type="ECO:0000256" key="1">
    <source>
        <dbReference type="ARBA" id="ARBA00005797"/>
    </source>
</evidence>
<feature type="domain" description="FHA" evidence="8">
    <location>
        <begin position="24"/>
        <end position="72"/>
    </location>
</feature>
<evidence type="ECO:0000256" key="7">
    <source>
        <dbReference type="SAM" id="MobiDB-lite"/>
    </source>
</evidence>
<evidence type="ECO:0000256" key="6">
    <source>
        <dbReference type="PROSITE-ProRule" id="PRU00047"/>
    </source>
</evidence>
<dbReference type="PROSITE" id="PS50089">
    <property type="entry name" value="ZF_RING_2"/>
    <property type="match status" value="1"/>
</dbReference>
<dbReference type="InterPro" id="IPR001878">
    <property type="entry name" value="Znf_CCHC"/>
</dbReference>